<dbReference type="Pfam" id="PF13510">
    <property type="entry name" value="Fer2_4"/>
    <property type="match status" value="1"/>
</dbReference>
<comment type="caution">
    <text evidence="3">The sequence shown here is derived from an EMBL/GenBank/DDBJ whole genome shotgun (WGS) entry which is preliminary data.</text>
</comment>
<reference evidence="3 4" key="1">
    <citation type="submission" date="2021-02" db="EMBL/GenBank/DDBJ databases">
        <title>Streptomyces spirodelae sp. nov., isolated from duckweed.</title>
        <authorList>
            <person name="Saimee Y."/>
            <person name="Duangmal K."/>
        </authorList>
    </citation>
    <scope>NUCLEOTIDE SEQUENCE [LARGE SCALE GENOMIC DNA]</scope>
    <source>
        <strain evidence="3 4">DW4-2</strain>
    </source>
</reference>
<dbReference type="SUPFAM" id="SSF54292">
    <property type="entry name" value="2Fe-2S ferredoxin-like"/>
    <property type="match status" value="1"/>
</dbReference>
<protein>
    <submittedName>
        <fullName evidence="3">(2Fe-2S)-binding protein</fullName>
    </submittedName>
</protein>
<feature type="region of interest" description="Disordered" evidence="2">
    <location>
        <begin position="87"/>
        <end position="148"/>
    </location>
</feature>
<sequence>MSPRLVPAGSDSTGRRDRPLRITVDGEPADGIEGQTLAGVLLASGRTAWRTGPSGAGRGVFCGIGVCFDCLVTVNEDRDVRACRRRAVDGDVVRSQSRAHPGRTDPRPGPQPGPDPGPDHGHDPDHGYGHGSGPGHDSRSGARAEGEK</sequence>
<dbReference type="EMBL" id="JAFFZN010000041">
    <property type="protein sequence ID" value="MBO8189752.1"/>
    <property type="molecule type" value="Genomic_DNA"/>
</dbReference>
<dbReference type="InterPro" id="IPR042204">
    <property type="entry name" value="2Fe-2S-bd_N"/>
</dbReference>
<keyword evidence="1" id="KW-0560">Oxidoreductase</keyword>
<evidence type="ECO:0000256" key="1">
    <source>
        <dbReference type="ARBA" id="ARBA00023002"/>
    </source>
</evidence>
<accession>A0ABS3X2Z4</accession>
<evidence type="ECO:0000313" key="4">
    <source>
        <dbReference type="Proteomes" id="UP001518976"/>
    </source>
</evidence>
<evidence type="ECO:0000256" key="2">
    <source>
        <dbReference type="SAM" id="MobiDB-lite"/>
    </source>
</evidence>
<feature type="compositionally biased region" description="Basic and acidic residues" evidence="2">
    <location>
        <begin position="136"/>
        <end position="148"/>
    </location>
</feature>
<gene>
    <name evidence="3" type="ORF">JW592_30540</name>
</gene>
<keyword evidence="4" id="KW-1185">Reference proteome</keyword>
<proteinExistence type="predicted"/>
<evidence type="ECO:0000313" key="3">
    <source>
        <dbReference type="EMBL" id="MBO8189752.1"/>
    </source>
</evidence>
<organism evidence="3 4">
    <name type="scientific">Streptomyces spirodelae</name>
    <dbReference type="NCBI Taxonomy" id="2812904"/>
    <lineage>
        <taxon>Bacteria</taxon>
        <taxon>Bacillati</taxon>
        <taxon>Actinomycetota</taxon>
        <taxon>Actinomycetes</taxon>
        <taxon>Kitasatosporales</taxon>
        <taxon>Streptomycetaceae</taxon>
        <taxon>Streptomyces</taxon>
    </lineage>
</organism>
<dbReference type="RefSeq" id="WP_209268510.1">
    <property type="nucleotide sequence ID" value="NZ_JAFFZN010000041.1"/>
</dbReference>
<name>A0ABS3X2Z4_9ACTN</name>
<feature type="compositionally biased region" description="Pro residues" evidence="2">
    <location>
        <begin position="107"/>
        <end position="116"/>
    </location>
</feature>
<dbReference type="Proteomes" id="UP001518976">
    <property type="component" value="Unassembled WGS sequence"/>
</dbReference>
<dbReference type="Gene3D" id="3.10.20.440">
    <property type="entry name" value="2Fe-2S iron-sulphur cluster binding domain, sarcosine oxidase, alpha subunit, N-terminal domain"/>
    <property type="match status" value="1"/>
</dbReference>
<dbReference type="InterPro" id="IPR036010">
    <property type="entry name" value="2Fe-2S_ferredoxin-like_sf"/>
</dbReference>
<feature type="compositionally biased region" description="Basic and acidic residues" evidence="2">
    <location>
        <begin position="117"/>
        <end position="128"/>
    </location>
</feature>